<evidence type="ECO:0000313" key="2">
    <source>
        <dbReference type="EMBL" id="MBT1158254.1"/>
    </source>
</evidence>
<evidence type="ECO:0000256" key="1">
    <source>
        <dbReference type="SAM" id="Phobius"/>
    </source>
</evidence>
<organism evidence="2 3">
    <name type="scientific">Aminobacter anthyllidis</name>
    <dbReference type="NCBI Taxonomy" id="1035067"/>
    <lineage>
        <taxon>Bacteria</taxon>
        <taxon>Pseudomonadati</taxon>
        <taxon>Pseudomonadota</taxon>
        <taxon>Alphaproteobacteria</taxon>
        <taxon>Hyphomicrobiales</taxon>
        <taxon>Phyllobacteriaceae</taxon>
        <taxon>Aminobacter</taxon>
    </lineage>
</organism>
<comment type="caution">
    <text evidence="2">The sequence shown here is derived from an EMBL/GenBank/DDBJ whole genome shotgun (WGS) entry which is preliminary data.</text>
</comment>
<dbReference type="AlphaFoldDB" id="A0A9X1D7T8"/>
<dbReference type="EMBL" id="JAFLWW010000006">
    <property type="protein sequence ID" value="MBT1158254.1"/>
    <property type="molecule type" value="Genomic_DNA"/>
</dbReference>
<keyword evidence="1" id="KW-0812">Transmembrane</keyword>
<gene>
    <name evidence="2" type="ORF">J1C56_21880</name>
</gene>
<keyword evidence="3" id="KW-1185">Reference proteome</keyword>
<feature type="transmembrane region" description="Helical" evidence="1">
    <location>
        <begin position="78"/>
        <end position="99"/>
    </location>
</feature>
<dbReference type="NCBIfam" id="NF038065">
    <property type="entry name" value="Pr6Pr"/>
    <property type="match status" value="1"/>
</dbReference>
<protein>
    <submittedName>
        <fullName evidence="2">Pr6Pr family membrane protein</fullName>
    </submittedName>
</protein>
<dbReference type="Proteomes" id="UP001138921">
    <property type="component" value="Unassembled WGS sequence"/>
</dbReference>
<evidence type="ECO:0000313" key="3">
    <source>
        <dbReference type="Proteomes" id="UP001138921"/>
    </source>
</evidence>
<reference evidence="2" key="2">
    <citation type="submission" date="2021-03" db="EMBL/GenBank/DDBJ databases">
        <authorList>
            <person name="Artuso I."/>
            <person name="Turrini P."/>
            <person name="Pirolo M."/>
            <person name="Lugli G.A."/>
            <person name="Ventura M."/>
            <person name="Visca P."/>
        </authorList>
    </citation>
    <scope>NUCLEOTIDE SEQUENCE</scope>
    <source>
        <strain evidence="2">LMG 26462</strain>
    </source>
</reference>
<sequence length="220" mass="23899">MPLRRSLAFITAIAAWAALGLQLGLLIDQMMSAGASVVEAVWRFFGYFTIIMNLMAAVVASALVLNPTGRLAGPRSRLVTAAAIVFGGLVYSVALRAIWQPTGWQAVADHALHDATPVLFFLTWLAWDHGGLRWRDALWAVVPPLGYCAYAFARGAADGWYAYWFLNPEALNLKQLSASIVLLTAAFLIIAVTLIAIDRMLARGRRDVVRPASQSGSRSL</sequence>
<name>A0A9X1D7T8_9HYPH</name>
<dbReference type="RefSeq" id="WP_214392167.1">
    <property type="nucleotide sequence ID" value="NZ_JAFLWW010000006.1"/>
</dbReference>
<feature type="transmembrane region" description="Helical" evidence="1">
    <location>
        <begin position="177"/>
        <end position="197"/>
    </location>
</feature>
<reference evidence="2" key="1">
    <citation type="journal article" date="2021" name="Microorganisms">
        <title>Phylogenomic Reconstruction and Metabolic Potential of the Genus Aminobacter.</title>
        <authorList>
            <person name="Artuso I."/>
            <person name="Turrini P."/>
            <person name="Pirolo M."/>
            <person name="Lugli G.A."/>
            <person name="Ventura M."/>
            <person name="Visca P."/>
        </authorList>
    </citation>
    <scope>NUCLEOTIDE SEQUENCE</scope>
    <source>
        <strain evidence="2">LMG 26462</strain>
    </source>
</reference>
<accession>A0A9X1D7T8</accession>
<keyword evidence="1" id="KW-0472">Membrane</keyword>
<feature type="transmembrane region" description="Helical" evidence="1">
    <location>
        <begin position="44"/>
        <end position="66"/>
    </location>
</feature>
<dbReference type="InterPro" id="IPR049713">
    <property type="entry name" value="Pr6Pr-like"/>
</dbReference>
<proteinExistence type="predicted"/>
<keyword evidence="1" id="KW-1133">Transmembrane helix</keyword>